<dbReference type="PRINTS" id="PR00080">
    <property type="entry name" value="SDRFAMILY"/>
</dbReference>
<evidence type="ECO:0000313" key="3">
    <source>
        <dbReference type="Proteomes" id="UP000594262"/>
    </source>
</evidence>
<dbReference type="Pfam" id="PF13561">
    <property type="entry name" value="adh_short_C2"/>
    <property type="match status" value="1"/>
</dbReference>
<evidence type="ECO:0000256" key="1">
    <source>
        <dbReference type="ARBA" id="ARBA00023002"/>
    </source>
</evidence>
<name>A0A7M5ULF3_9CNID</name>
<sequence>MSFDLNGKVALITGASSGIGKGTALYFAKNGARLAIAGRKEDNLKEVAKECEEINPNKEKVLTLVGDLSKEEDTERTFKETINHFNQLDILVNSAGIVMNGTAESTPLQDYDLQMNINVRSIFHLTKLAIPHLIKVKGNIVNVSSITGLRSFPGVSTYCMSKAAIDQYTRTTALELAPHQVRCNAVNPGVIVTELHKRGGMSDEAYEKFLVKCQSTHALGRAGNVDEVASVIAFLASDSASFVTGATIPVDGGRHAMCPR</sequence>
<organism evidence="2 3">
    <name type="scientific">Clytia hemisphaerica</name>
    <dbReference type="NCBI Taxonomy" id="252671"/>
    <lineage>
        <taxon>Eukaryota</taxon>
        <taxon>Metazoa</taxon>
        <taxon>Cnidaria</taxon>
        <taxon>Hydrozoa</taxon>
        <taxon>Hydroidolina</taxon>
        <taxon>Leptothecata</taxon>
        <taxon>Obeliida</taxon>
        <taxon>Clytiidae</taxon>
        <taxon>Clytia</taxon>
    </lineage>
</organism>
<dbReference type="GeneID" id="136809419"/>
<dbReference type="Proteomes" id="UP000594262">
    <property type="component" value="Unplaced"/>
</dbReference>
<dbReference type="AlphaFoldDB" id="A0A7M5ULF3"/>
<reference evidence="2" key="1">
    <citation type="submission" date="2021-01" db="UniProtKB">
        <authorList>
            <consortium name="EnsemblMetazoa"/>
        </authorList>
    </citation>
    <scope>IDENTIFICATION</scope>
</reference>
<dbReference type="InterPro" id="IPR036291">
    <property type="entry name" value="NAD(P)-bd_dom_sf"/>
</dbReference>
<dbReference type="Gene3D" id="3.40.50.720">
    <property type="entry name" value="NAD(P)-binding Rossmann-like Domain"/>
    <property type="match status" value="1"/>
</dbReference>
<dbReference type="EnsemblMetazoa" id="CLYHEMT000879.2">
    <property type="protein sequence ID" value="CLYHEMP000879.2"/>
    <property type="gene ID" value="CLYHEMG000879"/>
</dbReference>
<dbReference type="InterPro" id="IPR020904">
    <property type="entry name" value="Sc_DH/Rdtase_CS"/>
</dbReference>
<dbReference type="FunFam" id="3.40.50.720:FF:000084">
    <property type="entry name" value="Short-chain dehydrogenase reductase"/>
    <property type="match status" value="1"/>
</dbReference>
<dbReference type="PRINTS" id="PR00081">
    <property type="entry name" value="GDHRDH"/>
</dbReference>
<proteinExistence type="predicted"/>
<dbReference type="PANTHER" id="PTHR43975">
    <property type="entry name" value="ZGC:101858"/>
    <property type="match status" value="1"/>
</dbReference>
<dbReference type="OrthoDB" id="47007at2759"/>
<keyword evidence="3" id="KW-1185">Reference proteome</keyword>
<protein>
    <submittedName>
        <fullName evidence="2">Uncharacterized protein</fullName>
    </submittedName>
</protein>
<keyword evidence="1" id="KW-0560">Oxidoreductase</keyword>
<dbReference type="PANTHER" id="PTHR43975:SF2">
    <property type="entry name" value="EG:BACR7A4.14 PROTEIN-RELATED"/>
    <property type="match status" value="1"/>
</dbReference>
<dbReference type="RefSeq" id="XP_066922049.1">
    <property type="nucleotide sequence ID" value="XM_067065948.1"/>
</dbReference>
<dbReference type="GO" id="GO:0016491">
    <property type="term" value="F:oxidoreductase activity"/>
    <property type="evidence" value="ECO:0007669"/>
    <property type="project" value="UniProtKB-KW"/>
</dbReference>
<dbReference type="InterPro" id="IPR002347">
    <property type="entry name" value="SDR_fam"/>
</dbReference>
<evidence type="ECO:0000313" key="2">
    <source>
        <dbReference type="EnsemblMetazoa" id="CLYHEMP000879.2"/>
    </source>
</evidence>
<dbReference type="PROSITE" id="PS00061">
    <property type="entry name" value="ADH_SHORT"/>
    <property type="match status" value="1"/>
</dbReference>
<dbReference type="NCBIfam" id="NF005559">
    <property type="entry name" value="PRK07231.1"/>
    <property type="match status" value="1"/>
</dbReference>
<dbReference type="SUPFAM" id="SSF51735">
    <property type="entry name" value="NAD(P)-binding Rossmann-fold domains"/>
    <property type="match status" value="1"/>
</dbReference>
<accession>A0A7M5ULF3</accession>